<keyword evidence="2" id="KW-1185">Reference proteome</keyword>
<dbReference type="OrthoDB" id="8613597at2"/>
<organism evidence="1 2">
    <name type="scientific">Acidiferrobacter thiooxydans</name>
    <dbReference type="NCBI Taxonomy" id="163359"/>
    <lineage>
        <taxon>Bacteria</taxon>
        <taxon>Pseudomonadati</taxon>
        <taxon>Pseudomonadota</taxon>
        <taxon>Gammaproteobacteria</taxon>
        <taxon>Acidiferrobacterales</taxon>
        <taxon>Acidiferrobacteraceae</taxon>
        <taxon>Acidiferrobacter</taxon>
    </lineage>
</organism>
<name>A0A1C2FY24_9GAMM</name>
<dbReference type="EMBL" id="PSYR01000002">
    <property type="protein sequence ID" value="RCN56754.1"/>
    <property type="molecule type" value="Genomic_DNA"/>
</dbReference>
<dbReference type="AlphaFoldDB" id="A0A1C2FY24"/>
<protein>
    <submittedName>
        <fullName evidence="1">Uncharacterized protein</fullName>
    </submittedName>
</protein>
<evidence type="ECO:0000313" key="1">
    <source>
        <dbReference type="EMBL" id="RCN56754.1"/>
    </source>
</evidence>
<evidence type="ECO:0000313" key="2">
    <source>
        <dbReference type="Proteomes" id="UP000253250"/>
    </source>
</evidence>
<sequence>MSRLKAAAWHLAFTAGALAAVFAIMRTLWYPHPLLAADGAWQAYGLLAGISLILGPALTFIVFRADKKGLRSDLALIVIAQVIAFAFGVHLLYARRIQMVVYSQGAFHALDAAHVALIGAKGQALLRTLPARPAYVYVKLPHSKKAMFGVEIRTLQGEPPVFLRGWRYRPYTAAEQKTALAHGYPLVALARTNHMAAAAIRHFRERHRPLRDYVFVPLRGTYTSVMLALDRRDGRIVGVLPFNPGFGRPPA</sequence>
<dbReference type="Proteomes" id="UP000253250">
    <property type="component" value="Unassembled WGS sequence"/>
</dbReference>
<comment type="caution">
    <text evidence="1">The sequence shown here is derived from an EMBL/GenBank/DDBJ whole genome shotgun (WGS) entry which is preliminary data.</text>
</comment>
<reference evidence="1 2" key="1">
    <citation type="submission" date="2018-02" db="EMBL/GenBank/DDBJ databases">
        <title>Insights into the biology of acidophilic members of the Acidiferrobacteraceae family derived from comparative genomic analyses.</title>
        <authorList>
            <person name="Issotta F."/>
            <person name="Thyssen C."/>
            <person name="Mena C."/>
            <person name="Moya A."/>
            <person name="Bellenberg S."/>
            <person name="Sproer C."/>
            <person name="Covarrubias P.C."/>
            <person name="Sand W."/>
            <person name="Quatrini R."/>
            <person name="Vera M."/>
        </authorList>
    </citation>
    <scope>NUCLEOTIDE SEQUENCE [LARGE SCALE GENOMIC DNA]</scope>
    <source>
        <strain evidence="2">m-1</strain>
    </source>
</reference>
<dbReference type="STRING" id="163359.A9R16_03925"/>
<accession>A0A1C2FY24</accession>
<dbReference type="RefSeq" id="WP_141689401.1">
    <property type="nucleotide sequence ID" value="NZ_CP080624.1"/>
</dbReference>
<gene>
    <name evidence="1" type="ORF">C4900_13390</name>
</gene>
<proteinExistence type="predicted"/>